<dbReference type="AlphaFoldDB" id="X1NVS3"/>
<evidence type="ECO:0000313" key="1">
    <source>
        <dbReference type="EMBL" id="GAI47708.1"/>
    </source>
</evidence>
<name>X1NVS3_9ZZZZ</name>
<feature type="non-terminal residue" evidence="1">
    <location>
        <position position="84"/>
    </location>
</feature>
<accession>X1NVS3</accession>
<dbReference type="InterPro" id="IPR036265">
    <property type="entry name" value="HIT-like_sf"/>
</dbReference>
<proteinExistence type="predicted"/>
<dbReference type="Gene3D" id="3.30.428.10">
    <property type="entry name" value="HIT-like"/>
    <property type="match status" value="1"/>
</dbReference>
<organism evidence="1">
    <name type="scientific">marine sediment metagenome</name>
    <dbReference type="NCBI Taxonomy" id="412755"/>
    <lineage>
        <taxon>unclassified sequences</taxon>
        <taxon>metagenomes</taxon>
        <taxon>ecological metagenomes</taxon>
    </lineage>
</organism>
<reference evidence="1" key="1">
    <citation type="journal article" date="2014" name="Front. Microbiol.">
        <title>High frequency of phylogenetically diverse reductive dehalogenase-homologous genes in deep subseafloor sedimentary metagenomes.</title>
        <authorList>
            <person name="Kawai M."/>
            <person name="Futagami T."/>
            <person name="Toyoda A."/>
            <person name="Takaki Y."/>
            <person name="Nishi S."/>
            <person name="Hori S."/>
            <person name="Arai W."/>
            <person name="Tsubouchi T."/>
            <person name="Morono Y."/>
            <person name="Uchiyama I."/>
            <person name="Ito T."/>
            <person name="Fujiyama A."/>
            <person name="Inagaki F."/>
            <person name="Takami H."/>
        </authorList>
    </citation>
    <scope>NUCLEOTIDE SEQUENCE</scope>
    <source>
        <strain evidence="1">Expedition CK06-06</strain>
    </source>
</reference>
<evidence type="ECO:0008006" key="2">
    <source>
        <dbReference type="Google" id="ProtNLM"/>
    </source>
</evidence>
<dbReference type="EMBL" id="BARV01037096">
    <property type="protein sequence ID" value="GAI47708.1"/>
    <property type="molecule type" value="Genomic_DNA"/>
</dbReference>
<sequence>MTKKQKILSELRFDLVSKDWVVIAAKRGRRPGTLRVKKRKKIKSPKTTCPFCHIEIQKKPTLIFSHGRKLPLSKGIPKNWTTIV</sequence>
<comment type="caution">
    <text evidence="1">The sequence shown here is derived from an EMBL/GenBank/DDBJ whole genome shotgun (WGS) entry which is preliminary data.</text>
</comment>
<gene>
    <name evidence="1" type="ORF">S06H3_57468</name>
</gene>
<dbReference type="SUPFAM" id="SSF54197">
    <property type="entry name" value="HIT-like"/>
    <property type="match status" value="1"/>
</dbReference>
<protein>
    <recommendedName>
        <fullName evidence="2">Galactose-1-phosphate uridyl transferase N-terminal domain-containing protein</fullName>
    </recommendedName>
</protein>